<accession>A0A1S6U7F8</accession>
<dbReference type="KEGG" id="cpin:CPIN18020_0566"/>
<gene>
    <name evidence="1" type="primary">petC</name>
    <name evidence="1" type="ORF">CPIN18021_0571</name>
</gene>
<keyword evidence="2" id="KW-1185">Reference proteome</keyword>
<evidence type="ECO:0000313" key="1">
    <source>
        <dbReference type="EMBL" id="AQW87397.1"/>
    </source>
</evidence>
<dbReference type="PROSITE" id="PS51007">
    <property type="entry name" value="CYTC"/>
    <property type="match status" value="2"/>
</dbReference>
<dbReference type="GO" id="GO:0016491">
    <property type="term" value="F:oxidoreductase activity"/>
    <property type="evidence" value="ECO:0007669"/>
    <property type="project" value="UniProtKB-KW"/>
</dbReference>
<dbReference type="AlphaFoldDB" id="A0A1S6U7F8"/>
<reference evidence="2" key="1">
    <citation type="submission" date="2016-09" db="EMBL/GenBank/DDBJ databases">
        <title>Comparative genomics of the Campylobacter concisus group.</title>
        <authorList>
            <person name="Miller W.G."/>
            <person name="Yee E."/>
            <person name="Chapman M.H."/>
            <person name="Huynh S."/>
            <person name="Bono J.L."/>
            <person name="On S.L.W."/>
            <person name="StLeger J."/>
            <person name="Foster G."/>
            <person name="Parker C.T."/>
        </authorList>
    </citation>
    <scope>NUCLEOTIDE SEQUENCE [LARGE SCALE GENOMIC DNA]</scope>
    <source>
        <strain evidence="2">RM18021</strain>
    </source>
</reference>
<sequence>MKELKIFAIVVFLSGLLYWGIEPYAHHELHPHTDPAVYDFAAGDDSYSKSMLESSKIALEKAEVSGDGKKIENAKLDVQKAEKNLNDYKSFWNDIKAIDFKSADAIRGADVFANAGCTGCHGIKTAGFDAPMDNATSSSSFGVVAPDLSTAGAIYDESFLAAVIKNPVMAMKLNHKFGEERGFPMPEFYGVGGDDMNAELADLVAYLKSISAKYIKENGKISDSKLFEDACQRCHDIKYDKKYMLGNRIDLANYMGSNPPDLSMMIRSKNSDNYLNKFINDPQKMLLATAMPRVGLTKESEDQVVSYLEKIGDSKKDERSSVGFYTMIYFFILGIFATLWKIKVWKELH</sequence>
<dbReference type="Gene3D" id="1.10.760.10">
    <property type="entry name" value="Cytochrome c-like domain"/>
    <property type="match status" value="2"/>
</dbReference>
<dbReference type="GO" id="GO:0020037">
    <property type="term" value="F:heme binding"/>
    <property type="evidence" value="ECO:0007669"/>
    <property type="project" value="InterPro"/>
</dbReference>
<dbReference type="EC" id="1.10.2.2" evidence="1"/>
<dbReference type="PIRSF" id="PIRSF019225">
    <property type="entry name" value="Ubol_Cyt_c_Rdtase_Cyt_c_su_prd"/>
    <property type="match status" value="1"/>
</dbReference>
<dbReference type="GeneID" id="56566205"/>
<dbReference type="InterPro" id="IPR021195">
    <property type="entry name" value="Ubol_Cyt_c_Rdtase_Cyt_c_su_prd"/>
</dbReference>
<dbReference type="InterPro" id="IPR009056">
    <property type="entry name" value="Cyt_c-like_dom"/>
</dbReference>
<dbReference type="GO" id="GO:0009055">
    <property type="term" value="F:electron transfer activity"/>
    <property type="evidence" value="ECO:0007669"/>
    <property type="project" value="InterPro"/>
</dbReference>
<dbReference type="InterPro" id="IPR036909">
    <property type="entry name" value="Cyt_c-like_dom_sf"/>
</dbReference>
<dbReference type="RefSeq" id="WP_078423066.1">
    <property type="nucleotide sequence ID" value="NZ_CP017018.1"/>
</dbReference>
<dbReference type="EMBL" id="CP017258">
    <property type="protein sequence ID" value="AQW87397.1"/>
    <property type="molecule type" value="Genomic_DNA"/>
</dbReference>
<protein>
    <submittedName>
        <fullName evidence="1">Ubiquinol cytochrome c oxidoreductase PetABC, membrane-bound cytochrome c subunit</fullName>
        <ecNumber evidence="1">1.10.2.2</ecNumber>
    </submittedName>
</protein>
<proteinExistence type="predicted"/>
<evidence type="ECO:0000313" key="2">
    <source>
        <dbReference type="Proteomes" id="UP000190868"/>
    </source>
</evidence>
<dbReference type="Pfam" id="PF00034">
    <property type="entry name" value="Cytochrom_C"/>
    <property type="match status" value="1"/>
</dbReference>
<name>A0A1S6U7F8_9BACT</name>
<dbReference type="Proteomes" id="UP000190868">
    <property type="component" value="Chromosome"/>
</dbReference>
<keyword evidence="1" id="KW-0560">Oxidoreductase</keyword>
<organism evidence="1 2">
    <name type="scientific">Campylobacter pinnipediorum subsp. caledonicus</name>
    <dbReference type="NCBI Taxonomy" id="1874362"/>
    <lineage>
        <taxon>Bacteria</taxon>
        <taxon>Pseudomonadati</taxon>
        <taxon>Campylobacterota</taxon>
        <taxon>Epsilonproteobacteria</taxon>
        <taxon>Campylobacterales</taxon>
        <taxon>Campylobacteraceae</taxon>
        <taxon>Campylobacter</taxon>
    </lineage>
</organism>
<dbReference type="SUPFAM" id="SSF46626">
    <property type="entry name" value="Cytochrome c"/>
    <property type="match status" value="2"/>
</dbReference>